<keyword evidence="1 7" id="KW-0028">Amino-acid biosynthesis</keyword>
<reference evidence="11" key="1">
    <citation type="submission" date="2021-09" db="EMBL/GenBank/DDBJ databases">
        <title>Fulvivirga sp. isolated from coastal sediment.</title>
        <authorList>
            <person name="Yu H."/>
        </authorList>
    </citation>
    <scope>NUCLEOTIDE SEQUENCE</scope>
    <source>
        <strain evidence="11">1062</strain>
    </source>
</reference>
<evidence type="ECO:0000313" key="12">
    <source>
        <dbReference type="Proteomes" id="UP001139409"/>
    </source>
</evidence>
<comment type="catalytic activity">
    <reaction evidence="7">
        <text>L-homoserine + ATP = O-phospho-L-homoserine + ADP + H(+)</text>
        <dbReference type="Rhea" id="RHEA:13985"/>
        <dbReference type="ChEBI" id="CHEBI:15378"/>
        <dbReference type="ChEBI" id="CHEBI:30616"/>
        <dbReference type="ChEBI" id="CHEBI:57476"/>
        <dbReference type="ChEBI" id="CHEBI:57590"/>
        <dbReference type="ChEBI" id="CHEBI:456216"/>
        <dbReference type="EC" id="2.7.1.39"/>
    </reaction>
</comment>
<dbReference type="InterPro" id="IPR036554">
    <property type="entry name" value="GHMP_kinase_C_sf"/>
</dbReference>
<feature type="domain" description="GHMP kinase C-terminal" evidence="10">
    <location>
        <begin position="210"/>
        <end position="287"/>
    </location>
</feature>
<dbReference type="AlphaFoldDB" id="A0A9X1HTV8"/>
<keyword evidence="6 7" id="KW-0067">ATP-binding</keyword>
<keyword evidence="12" id="KW-1185">Reference proteome</keyword>
<keyword evidence="4 7" id="KW-0547">Nucleotide-binding</keyword>
<dbReference type="InterPro" id="IPR013750">
    <property type="entry name" value="GHMP_kinase_C_dom"/>
</dbReference>
<dbReference type="Pfam" id="PF08544">
    <property type="entry name" value="GHMP_kinases_C"/>
    <property type="match status" value="1"/>
</dbReference>
<comment type="function">
    <text evidence="7">Catalyzes the ATP-dependent phosphorylation of L-homoserine to L-homoserine phosphate.</text>
</comment>
<evidence type="ECO:0000256" key="7">
    <source>
        <dbReference type="HAMAP-Rule" id="MF_00384"/>
    </source>
</evidence>
<dbReference type="GO" id="GO:0005524">
    <property type="term" value="F:ATP binding"/>
    <property type="evidence" value="ECO:0007669"/>
    <property type="project" value="UniProtKB-UniRule"/>
</dbReference>
<dbReference type="GO" id="GO:0009088">
    <property type="term" value="P:threonine biosynthetic process"/>
    <property type="evidence" value="ECO:0007669"/>
    <property type="project" value="UniProtKB-UniRule"/>
</dbReference>
<dbReference type="SUPFAM" id="SSF54211">
    <property type="entry name" value="Ribosomal protein S5 domain 2-like"/>
    <property type="match status" value="1"/>
</dbReference>
<dbReference type="PIRSF" id="PIRSF000676">
    <property type="entry name" value="Homoser_kin"/>
    <property type="match status" value="1"/>
</dbReference>
<feature type="domain" description="GHMP kinase N-terminal" evidence="9">
    <location>
        <begin position="65"/>
        <end position="149"/>
    </location>
</feature>
<dbReference type="InterPro" id="IPR020568">
    <property type="entry name" value="Ribosomal_Su5_D2-typ_SF"/>
</dbReference>
<evidence type="ECO:0000256" key="5">
    <source>
        <dbReference type="ARBA" id="ARBA00022777"/>
    </source>
</evidence>
<comment type="caution">
    <text evidence="11">The sequence shown here is derived from an EMBL/GenBank/DDBJ whole genome shotgun (WGS) entry which is preliminary data.</text>
</comment>
<evidence type="ECO:0000256" key="6">
    <source>
        <dbReference type="ARBA" id="ARBA00022840"/>
    </source>
</evidence>
<dbReference type="HAMAP" id="MF_00384">
    <property type="entry name" value="Homoser_kinase"/>
    <property type="match status" value="1"/>
</dbReference>
<dbReference type="SUPFAM" id="SSF55060">
    <property type="entry name" value="GHMP Kinase, C-terminal domain"/>
    <property type="match status" value="1"/>
</dbReference>
<dbReference type="EMBL" id="JAIXNE010000005">
    <property type="protein sequence ID" value="MCA6078223.1"/>
    <property type="molecule type" value="Genomic_DNA"/>
</dbReference>
<evidence type="ECO:0000313" key="11">
    <source>
        <dbReference type="EMBL" id="MCA6078223.1"/>
    </source>
</evidence>
<dbReference type="InterPro" id="IPR014721">
    <property type="entry name" value="Ribsml_uS5_D2-typ_fold_subgr"/>
</dbReference>
<dbReference type="PRINTS" id="PR00958">
    <property type="entry name" value="HOMSERKINASE"/>
</dbReference>
<evidence type="ECO:0000259" key="9">
    <source>
        <dbReference type="Pfam" id="PF00288"/>
    </source>
</evidence>
<comment type="subcellular location">
    <subcellularLocation>
        <location evidence="7">Cytoplasm</location>
    </subcellularLocation>
</comment>
<comment type="pathway">
    <text evidence="7">Amino-acid biosynthesis; L-threonine biosynthesis; L-threonine from L-aspartate: step 4/5.</text>
</comment>
<evidence type="ECO:0000259" key="10">
    <source>
        <dbReference type="Pfam" id="PF08544"/>
    </source>
</evidence>
<gene>
    <name evidence="7" type="primary">thrB</name>
    <name evidence="11" type="ORF">LDX50_25350</name>
</gene>
<name>A0A9X1HTV8_9BACT</name>
<keyword evidence="2 7" id="KW-0808">Transferase</keyword>
<keyword evidence="3 7" id="KW-0791">Threonine biosynthesis</keyword>
<dbReference type="NCBIfam" id="TIGR00191">
    <property type="entry name" value="thrB"/>
    <property type="match status" value="1"/>
</dbReference>
<evidence type="ECO:0000256" key="4">
    <source>
        <dbReference type="ARBA" id="ARBA00022741"/>
    </source>
</evidence>
<keyword evidence="5 7" id="KW-0418">Kinase</keyword>
<organism evidence="11 12">
    <name type="scientific">Fulvivirga sedimenti</name>
    <dbReference type="NCBI Taxonomy" id="2879465"/>
    <lineage>
        <taxon>Bacteria</taxon>
        <taxon>Pseudomonadati</taxon>
        <taxon>Bacteroidota</taxon>
        <taxon>Cytophagia</taxon>
        <taxon>Cytophagales</taxon>
        <taxon>Fulvivirgaceae</taxon>
        <taxon>Fulvivirga</taxon>
    </lineage>
</organism>
<protein>
    <recommendedName>
        <fullName evidence="7 8">Homoserine kinase</fullName>
        <shortName evidence="7">HK</shortName>
        <shortName evidence="7">HSK</shortName>
        <ecNumber evidence="7 8">2.7.1.39</ecNumber>
    </recommendedName>
</protein>
<evidence type="ECO:0000256" key="2">
    <source>
        <dbReference type="ARBA" id="ARBA00022679"/>
    </source>
</evidence>
<dbReference type="RefSeq" id="WP_225699077.1">
    <property type="nucleotide sequence ID" value="NZ_JAIXNE010000005.1"/>
</dbReference>
<dbReference type="NCBIfam" id="NF002288">
    <property type="entry name" value="PRK01212.1-4"/>
    <property type="match status" value="1"/>
</dbReference>
<dbReference type="InterPro" id="IPR000870">
    <property type="entry name" value="Homoserine_kinase"/>
</dbReference>
<dbReference type="Proteomes" id="UP001139409">
    <property type="component" value="Unassembled WGS sequence"/>
</dbReference>
<dbReference type="GO" id="GO:0005737">
    <property type="term" value="C:cytoplasm"/>
    <property type="evidence" value="ECO:0007669"/>
    <property type="project" value="UniProtKB-SubCell"/>
</dbReference>
<proteinExistence type="inferred from homology"/>
<dbReference type="PANTHER" id="PTHR20861">
    <property type="entry name" value="HOMOSERINE/4-DIPHOSPHOCYTIDYL-2-C-METHYL-D-ERYTHRITOL KINASE"/>
    <property type="match status" value="1"/>
</dbReference>
<dbReference type="InterPro" id="IPR006204">
    <property type="entry name" value="GHMP_kinase_N_dom"/>
</dbReference>
<dbReference type="Pfam" id="PF00288">
    <property type="entry name" value="GHMP_kinases_N"/>
    <property type="match status" value="1"/>
</dbReference>
<comment type="caution">
    <text evidence="7">Lacks conserved residue(s) required for the propagation of feature annotation.</text>
</comment>
<dbReference type="EC" id="2.7.1.39" evidence="7 8"/>
<comment type="similarity">
    <text evidence="7">Belongs to the GHMP kinase family. Homoserine kinase subfamily.</text>
</comment>
<dbReference type="Gene3D" id="3.30.230.10">
    <property type="match status" value="1"/>
</dbReference>
<dbReference type="Gene3D" id="3.30.70.890">
    <property type="entry name" value="GHMP kinase, C-terminal domain"/>
    <property type="match status" value="1"/>
</dbReference>
<keyword evidence="7" id="KW-0963">Cytoplasm</keyword>
<evidence type="ECO:0000256" key="1">
    <source>
        <dbReference type="ARBA" id="ARBA00022605"/>
    </source>
</evidence>
<evidence type="ECO:0000256" key="8">
    <source>
        <dbReference type="NCBIfam" id="TIGR00191"/>
    </source>
</evidence>
<sequence>MSEHITIFAPATIANVGPGFDVFGLALNDIGDTIEMSLKDEKGITIINGTGCEGLPTNPETNVAGVALKAMLQDLGTDQGITIQIHKNITPGSGLGSSASSAAGAVFGLNCLLGSPYSKNELVQFAMEGEGAVSFSPHADNVAPSLLGGFTVVRSYDPLDVISIPVNMQLWFTVVHPQIEVKTSDSKRMLKREISLKQGIRQWGNVAGVIAALMGGDYDLLGRSMHDPLIEPIRSMLIPGFDEAKQSALKAGALACSISGSGPSIFAITASERDARSVSESFSKIYKRYNIDHHIYISGLNSEGTSIVE</sequence>
<evidence type="ECO:0000256" key="3">
    <source>
        <dbReference type="ARBA" id="ARBA00022697"/>
    </source>
</evidence>
<dbReference type="PANTHER" id="PTHR20861:SF1">
    <property type="entry name" value="HOMOSERINE KINASE"/>
    <property type="match status" value="1"/>
</dbReference>
<accession>A0A9X1HTV8</accession>
<dbReference type="GO" id="GO:0004413">
    <property type="term" value="F:homoserine kinase activity"/>
    <property type="evidence" value="ECO:0007669"/>
    <property type="project" value="UniProtKB-UniRule"/>
</dbReference>